<protein>
    <submittedName>
        <fullName evidence="2">Acyloxyacyl hydrolase</fullName>
    </submittedName>
</protein>
<dbReference type="Proteomes" id="UP000636505">
    <property type="component" value="Unassembled WGS sequence"/>
</dbReference>
<dbReference type="AlphaFoldDB" id="A0A8J7AQJ0"/>
<dbReference type="SUPFAM" id="SSF56925">
    <property type="entry name" value="OMPA-like"/>
    <property type="match status" value="1"/>
</dbReference>
<name>A0A8J7AQJ0_9CYAN</name>
<accession>A0A8J7AQJ0</accession>
<evidence type="ECO:0000313" key="3">
    <source>
        <dbReference type="Proteomes" id="UP000636505"/>
    </source>
</evidence>
<feature type="region of interest" description="Disordered" evidence="1">
    <location>
        <begin position="1"/>
        <end position="37"/>
    </location>
</feature>
<sequence length="193" mass="20851">MLAQPRTEVVQAAPFPSPPPAIEPPELPESPEAEARFGDRGDDRWYIQGAAATHIDNQENGQFGMVGAGISHFFVARHSINGELNSFYFSQNGDDAVGLNLAVLIRSHLVRQPNWSLYIDGGAGVLGSTDDVPSDGSPFNFTPQAGIGATVGLENNRRLMVGVRWHHISNANTFDDNPGRDSIMGYVGLNLPR</sequence>
<keyword evidence="3" id="KW-1185">Reference proteome</keyword>
<keyword evidence="2" id="KW-0378">Hydrolase</keyword>
<dbReference type="GO" id="GO:0016787">
    <property type="term" value="F:hydrolase activity"/>
    <property type="evidence" value="ECO:0007669"/>
    <property type="project" value="UniProtKB-KW"/>
</dbReference>
<organism evidence="2 3">
    <name type="scientific">Vasconcelosia minhoensis LEGE 07310</name>
    <dbReference type="NCBI Taxonomy" id="915328"/>
    <lineage>
        <taxon>Bacteria</taxon>
        <taxon>Bacillati</taxon>
        <taxon>Cyanobacteriota</taxon>
        <taxon>Cyanophyceae</taxon>
        <taxon>Nodosilineales</taxon>
        <taxon>Cymatolegaceae</taxon>
        <taxon>Vasconcelosia</taxon>
        <taxon>Vasconcelosia minhoensis</taxon>
    </lineage>
</organism>
<feature type="compositionally biased region" description="Pro residues" evidence="1">
    <location>
        <begin position="15"/>
        <end position="28"/>
    </location>
</feature>
<dbReference type="InterPro" id="IPR011250">
    <property type="entry name" value="OMP/PagP_B-barrel"/>
</dbReference>
<comment type="caution">
    <text evidence="2">The sequence shown here is derived from an EMBL/GenBank/DDBJ whole genome shotgun (WGS) entry which is preliminary data.</text>
</comment>
<dbReference type="EMBL" id="JADEXG010000051">
    <property type="protein sequence ID" value="MBE9079275.1"/>
    <property type="molecule type" value="Genomic_DNA"/>
</dbReference>
<dbReference type="InterPro" id="IPR018550">
    <property type="entry name" value="Lipid-A_deacylase-rel"/>
</dbReference>
<evidence type="ECO:0000256" key="1">
    <source>
        <dbReference type="SAM" id="MobiDB-lite"/>
    </source>
</evidence>
<gene>
    <name evidence="2" type="ORF">IQ241_18570</name>
</gene>
<evidence type="ECO:0000313" key="2">
    <source>
        <dbReference type="EMBL" id="MBE9079275.1"/>
    </source>
</evidence>
<dbReference type="Pfam" id="PF09411">
    <property type="entry name" value="PagL"/>
    <property type="match status" value="1"/>
</dbReference>
<reference evidence="2" key="1">
    <citation type="submission" date="2020-10" db="EMBL/GenBank/DDBJ databases">
        <authorList>
            <person name="Castelo-Branco R."/>
            <person name="Eusebio N."/>
            <person name="Adriana R."/>
            <person name="Vieira A."/>
            <person name="Brugerolle De Fraissinette N."/>
            <person name="Rezende De Castro R."/>
            <person name="Schneider M.P."/>
            <person name="Vasconcelos V."/>
            <person name="Leao P.N."/>
        </authorList>
    </citation>
    <scope>NUCLEOTIDE SEQUENCE</scope>
    <source>
        <strain evidence="2">LEGE 07310</strain>
    </source>
</reference>
<dbReference type="Gene3D" id="2.40.160.20">
    <property type="match status" value="1"/>
</dbReference>
<proteinExistence type="predicted"/>